<sequence length="280" mass="32317">MSKPKGVYDNAATGDTSFRRTWDREEYAQKAAERQSREAKERKDRYEAKLAGKKYIPKSEVDANAGGTKFDDSRMIEARRGRIRLDENLNKVQIVPLGTTGGRRGKGPGYYCEACDLNFTNSLEYVEHLNSKQHLNATGQTDVVERATLEMVQERLIWLKQRKHDQDKAEEFDLARRLAERKTIEEQERLEKKERKRIKKEETRQKKVLTATETSEQTSGVDVDAAMMARMMGFGGFTSTKTRYTQFTNFKTKKWLLWVISWASKVTSPQTPLALMNSDQ</sequence>
<comment type="caution">
    <text evidence="9">The sequence shown here is derived from an EMBL/GenBank/DDBJ whole genome shotgun (WGS) entry which is preliminary data.</text>
</comment>
<dbReference type="GO" id="GO:0000398">
    <property type="term" value="P:mRNA splicing, via spliceosome"/>
    <property type="evidence" value="ECO:0007669"/>
    <property type="project" value="InterPro"/>
</dbReference>
<feature type="region of interest" description="Disordered" evidence="6">
    <location>
        <begin position="1"/>
        <end position="21"/>
    </location>
</feature>
<dbReference type="EMBL" id="WIWT01000111">
    <property type="protein sequence ID" value="KAF3200087.1"/>
    <property type="molecule type" value="Genomic_DNA"/>
</dbReference>
<dbReference type="InterPro" id="IPR003604">
    <property type="entry name" value="Matrin/U1-like-C_Znf_C2H2"/>
</dbReference>
<evidence type="ECO:0000256" key="6">
    <source>
        <dbReference type="SAM" id="MobiDB-lite"/>
    </source>
</evidence>
<keyword evidence="5" id="KW-0175">Coiled coil</keyword>
<dbReference type="GO" id="GO:0005681">
    <property type="term" value="C:spliceosomal complex"/>
    <property type="evidence" value="ECO:0007669"/>
    <property type="project" value="InterPro"/>
</dbReference>
<dbReference type="PROSITE" id="PS00028">
    <property type="entry name" value="ZINC_FINGER_C2H2_1"/>
    <property type="match status" value="1"/>
</dbReference>
<dbReference type="AlphaFoldDB" id="A0A6G1LUX7"/>
<reference evidence="9 10" key="1">
    <citation type="submission" date="2019-06" db="EMBL/GenBank/DDBJ databases">
        <authorList>
            <person name="Palmer J.M."/>
        </authorList>
    </citation>
    <scope>NUCLEOTIDE SEQUENCE</scope>
    <source>
        <strain evidence="9">TWF679</strain>
        <strain evidence="8 10">TWF788</strain>
    </source>
</reference>
<keyword evidence="3" id="KW-0862">Zinc</keyword>
<dbReference type="SUPFAM" id="SSF57667">
    <property type="entry name" value="beta-beta-alpha zinc fingers"/>
    <property type="match status" value="1"/>
</dbReference>
<evidence type="ECO:0000259" key="7">
    <source>
        <dbReference type="PROSITE" id="PS00028"/>
    </source>
</evidence>
<evidence type="ECO:0000313" key="8">
    <source>
        <dbReference type="EMBL" id="KAF3182391.1"/>
    </source>
</evidence>
<dbReference type="EMBL" id="JAABOE010000030">
    <property type="protein sequence ID" value="KAF3182391.1"/>
    <property type="molecule type" value="Genomic_DNA"/>
</dbReference>
<evidence type="ECO:0000256" key="1">
    <source>
        <dbReference type="ARBA" id="ARBA00022723"/>
    </source>
</evidence>
<dbReference type="Proteomes" id="UP000614610">
    <property type="component" value="Unassembled WGS sequence"/>
</dbReference>
<evidence type="ECO:0000256" key="4">
    <source>
        <dbReference type="ARBA" id="ARBA00023242"/>
    </source>
</evidence>
<proteinExistence type="predicted"/>
<evidence type="ECO:0000313" key="9">
    <source>
        <dbReference type="EMBL" id="KAF3200087.1"/>
    </source>
</evidence>
<dbReference type="PANTHER" id="PTHR45986:SF1">
    <property type="entry name" value="ZINC FINGER MATRIN-TYPE PROTEIN 2"/>
    <property type="match status" value="1"/>
</dbReference>
<keyword evidence="1" id="KW-0479">Metal-binding</keyword>
<evidence type="ECO:0000256" key="3">
    <source>
        <dbReference type="ARBA" id="ARBA00022833"/>
    </source>
</evidence>
<dbReference type="InterPro" id="IPR013087">
    <property type="entry name" value="Znf_C2H2_type"/>
</dbReference>
<dbReference type="GO" id="GO:0046540">
    <property type="term" value="C:U4/U6 x U5 tri-snRNP complex"/>
    <property type="evidence" value="ECO:0007669"/>
    <property type="project" value="TreeGrafter"/>
</dbReference>
<dbReference type="GO" id="GO:0008270">
    <property type="term" value="F:zinc ion binding"/>
    <property type="evidence" value="ECO:0007669"/>
    <property type="project" value="UniProtKB-KW"/>
</dbReference>
<dbReference type="InterPro" id="IPR036236">
    <property type="entry name" value="Znf_C2H2_sf"/>
</dbReference>
<gene>
    <name evidence="9" type="primary">SNU23</name>
    <name evidence="9" type="ORF">TWF679_001075</name>
    <name evidence="8" type="ORF">TWF788_006301</name>
</gene>
<dbReference type="InterPro" id="IPR022755">
    <property type="entry name" value="Znf_C2H2_jaz"/>
</dbReference>
<keyword evidence="2" id="KW-0863">Zinc-finger</keyword>
<dbReference type="PANTHER" id="PTHR45986">
    <property type="entry name" value="ZINC FINGER MATRIN-TYPE PROTEIN 2"/>
    <property type="match status" value="1"/>
</dbReference>
<protein>
    <submittedName>
        <fullName evidence="9">U4/U6.U5 snRNP associated protein</fullName>
    </submittedName>
</protein>
<organism evidence="9 11">
    <name type="scientific">Orbilia oligospora</name>
    <name type="common">Nematode-trapping fungus</name>
    <name type="synonym">Arthrobotrys oligospora</name>
    <dbReference type="NCBI Taxonomy" id="2813651"/>
    <lineage>
        <taxon>Eukaryota</taxon>
        <taxon>Fungi</taxon>
        <taxon>Dikarya</taxon>
        <taxon>Ascomycota</taxon>
        <taxon>Pezizomycotina</taxon>
        <taxon>Orbiliomycetes</taxon>
        <taxon>Orbiliales</taxon>
        <taxon>Orbiliaceae</taxon>
        <taxon>Orbilia</taxon>
    </lineage>
</organism>
<keyword evidence="4" id="KW-0539">Nucleus</keyword>
<dbReference type="Pfam" id="PF12171">
    <property type="entry name" value="zf-C2H2_jaz"/>
    <property type="match status" value="1"/>
</dbReference>
<dbReference type="OrthoDB" id="30343at2759"/>
<dbReference type="SMART" id="SM00451">
    <property type="entry name" value="ZnF_U1"/>
    <property type="match status" value="1"/>
</dbReference>
<accession>A0A6G1LUX7</accession>
<feature type="coiled-coil region" evidence="5">
    <location>
        <begin position="176"/>
        <end position="204"/>
    </location>
</feature>
<dbReference type="Proteomes" id="UP000479691">
    <property type="component" value="Unassembled WGS sequence"/>
</dbReference>
<evidence type="ECO:0000313" key="10">
    <source>
        <dbReference type="Proteomes" id="UP000479691"/>
    </source>
</evidence>
<feature type="domain" description="C2H2-type" evidence="7">
    <location>
        <begin position="112"/>
        <end position="134"/>
    </location>
</feature>
<evidence type="ECO:0000256" key="2">
    <source>
        <dbReference type="ARBA" id="ARBA00022771"/>
    </source>
</evidence>
<evidence type="ECO:0000313" key="11">
    <source>
        <dbReference type="Proteomes" id="UP000614610"/>
    </source>
</evidence>
<dbReference type="Gene3D" id="3.30.160.60">
    <property type="entry name" value="Classic Zinc Finger"/>
    <property type="match status" value="1"/>
</dbReference>
<evidence type="ECO:0000256" key="5">
    <source>
        <dbReference type="SAM" id="Coils"/>
    </source>
</evidence>
<dbReference type="GO" id="GO:0003676">
    <property type="term" value="F:nucleic acid binding"/>
    <property type="evidence" value="ECO:0007669"/>
    <property type="project" value="InterPro"/>
</dbReference>
<name>A0A6G1LUX7_ORBOL</name>
<dbReference type="InterPro" id="IPR040107">
    <property type="entry name" value="Snu23"/>
</dbReference>